<dbReference type="InterPro" id="IPR009387">
    <property type="entry name" value="HigB-2"/>
</dbReference>
<dbReference type="Proteomes" id="UP001595789">
    <property type="component" value="Unassembled WGS sequence"/>
</dbReference>
<accession>A0ABV8P504</accession>
<keyword evidence="2" id="KW-1185">Reference proteome</keyword>
<dbReference type="Pfam" id="PF06296">
    <property type="entry name" value="RelE"/>
    <property type="match status" value="1"/>
</dbReference>
<gene>
    <name evidence="1" type="ORF">ACFOWA_04120</name>
</gene>
<name>A0ABV8P504_9SPHI</name>
<dbReference type="EMBL" id="JBHSBW010000007">
    <property type="protein sequence ID" value="MFC4210354.1"/>
    <property type="molecule type" value="Genomic_DNA"/>
</dbReference>
<reference evidence="2" key="1">
    <citation type="journal article" date="2019" name="Int. J. Syst. Evol. Microbiol.">
        <title>The Global Catalogue of Microorganisms (GCM) 10K type strain sequencing project: providing services to taxonomists for standard genome sequencing and annotation.</title>
        <authorList>
            <consortium name="The Broad Institute Genomics Platform"/>
            <consortium name="The Broad Institute Genome Sequencing Center for Infectious Disease"/>
            <person name="Wu L."/>
            <person name="Ma J."/>
        </authorList>
    </citation>
    <scope>NUCLEOTIDE SEQUENCE [LARGE SCALE GENOMIC DNA]</scope>
    <source>
        <strain evidence="2">CCM 8691</strain>
    </source>
</reference>
<evidence type="ECO:0000313" key="1">
    <source>
        <dbReference type="EMBL" id="MFC4210354.1"/>
    </source>
</evidence>
<comment type="caution">
    <text evidence="1">The sequence shown here is derived from an EMBL/GenBank/DDBJ whole genome shotgun (WGS) entry which is preliminary data.</text>
</comment>
<sequence>MNYNIILTDTFKKEAKKLLKKYPSLSKELSNLGKELQENPTKGVSLGNDVYKIRIAISSKNKGKSGGARIISFVKVVEKNVFLVNIYSKGVRDSISSKEIAEILKLENII</sequence>
<dbReference type="PIRSF" id="PIRSF039032">
    <property type="entry name" value="HigB-2"/>
    <property type="match status" value="1"/>
</dbReference>
<organism evidence="1 2">
    <name type="scientific">Pedobacter lithocola</name>
    <dbReference type="NCBI Taxonomy" id="1908239"/>
    <lineage>
        <taxon>Bacteria</taxon>
        <taxon>Pseudomonadati</taxon>
        <taxon>Bacteroidota</taxon>
        <taxon>Sphingobacteriia</taxon>
        <taxon>Sphingobacteriales</taxon>
        <taxon>Sphingobacteriaceae</taxon>
        <taxon>Pedobacter</taxon>
    </lineage>
</organism>
<protein>
    <submittedName>
        <fullName evidence="1">Type II toxin-antitoxin system RelE/ParE family toxin</fullName>
    </submittedName>
</protein>
<proteinExistence type="predicted"/>
<dbReference type="RefSeq" id="WP_378982060.1">
    <property type="nucleotide sequence ID" value="NZ_JBHSBW010000007.1"/>
</dbReference>
<evidence type="ECO:0000313" key="2">
    <source>
        <dbReference type="Proteomes" id="UP001595789"/>
    </source>
</evidence>